<dbReference type="PANTHER" id="PTHR42760:SF121">
    <property type="entry name" value="3-OXOACYL-(ACYL-CARRIER-PROTEIN) REDUCTASE"/>
    <property type="match status" value="1"/>
</dbReference>
<dbReference type="InterPro" id="IPR020904">
    <property type="entry name" value="Sc_DH/Rdtase_CS"/>
</dbReference>
<dbReference type="HOGENOM" id="CLU_010194_1_0_1"/>
<dbReference type="GO" id="GO:0016616">
    <property type="term" value="F:oxidoreductase activity, acting on the CH-OH group of donors, NAD or NADP as acceptor"/>
    <property type="evidence" value="ECO:0007669"/>
    <property type="project" value="TreeGrafter"/>
</dbReference>
<evidence type="ECO:0008006" key="6">
    <source>
        <dbReference type="Google" id="ProtNLM"/>
    </source>
</evidence>
<dbReference type="AlphaFoldDB" id="D8QJF1"/>
<dbReference type="PRINTS" id="PR00080">
    <property type="entry name" value="SDRFAMILY"/>
</dbReference>
<organism evidence="5">
    <name type="scientific">Schizophyllum commune (strain H4-8 / FGSC 9210)</name>
    <name type="common">Split gill fungus</name>
    <dbReference type="NCBI Taxonomy" id="578458"/>
    <lineage>
        <taxon>Eukaryota</taxon>
        <taxon>Fungi</taxon>
        <taxon>Dikarya</taxon>
        <taxon>Basidiomycota</taxon>
        <taxon>Agaricomycotina</taxon>
        <taxon>Agaricomycetes</taxon>
        <taxon>Agaricomycetidae</taxon>
        <taxon>Agaricales</taxon>
        <taxon>Schizophyllaceae</taxon>
        <taxon>Schizophyllum</taxon>
    </lineage>
</organism>
<keyword evidence="2" id="KW-0521">NADP</keyword>
<evidence type="ECO:0000256" key="2">
    <source>
        <dbReference type="ARBA" id="ARBA00022857"/>
    </source>
</evidence>
<reference evidence="4 5" key="1">
    <citation type="journal article" date="2010" name="Nat. Biotechnol.">
        <title>Genome sequence of the model mushroom Schizophyllum commune.</title>
        <authorList>
            <person name="Ohm R.A."/>
            <person name="de Jong J.F."/>
            <person name="Lugones L.G."/>
            <person name="Aerts A."/>
            <person name="Kothe E."/>
            <person name="Stajich J.E."/>
            <person name="de Vries R.P."/>
            <person name="Record E."/>
            <person name="Levasseur A."/>
            <person name="Baker S.E."/>
            <person name="Bartholomew K.A."/>
            <person name="Coutinho P.M."/>
            <person name="Erdmann S."/>
            <person name="Fowler T.J."/>
            <person name="Gathman A.C."/>
            <person name="Lombard V."/>
            <person name="Henrissat B."/>
            <person name="Knabe N."/>
            <person name="Kuees U."/>
            <person name="Lilly W.W."/>
            <person name="Lindquist E."/>
            <person name="Lucas S."/>
            <person name="Magnuson J.K."/>
            <person name="Piumi F."/>
            <person name="Raudaskoski M."/>
            <person name="Salamov A."/>
            <person name="Schmutz J."/>
            <person name="Schwarze F.W.M.R."/>
            <person name="vanKuyk P.A."/>
            <person name="Horton J.S."/>
            <person name="Grigoriev I.V."/>
            <person name="Woesten H.A.B."/>
        </authorList>
    </citation>
    <scope>NUCLEOTIDE SEQUENCE [LARGE SCALE GENOMIC DNA]</scope>
    <source>
        <strain evidence="5">H4-8 / FGSC 9210</strain>
    </source>
</reference>
<evidence type="ECO:0000313" key="4">
    <source>
        <dbReference type="EMBL" id="EFI91981.1"/>
    </source>
</evidence>
<dbReference type="InterPro" id="IPR002347">
    <property type="entry name" value="SDR_fam"/>
</dbReference>
<dbReference type="Pfam" id="PF13561">
    <property type="entry name" value="adh_short_C2"/>
    <property type="match status" value="1"/>
</dbReference>
<dbReference type="PRINTS" id="PR00081">
    <property type="entry name" value="GDHRDH"/>
</dbReference>
<dbReference type="GO" id="GO:0048038">
    <property type="term" value="F:quinone binding"/>
    <property type="evidence" value="ECO:0007669"/>
    <property type="project" value="TreeGrafter"/>
</dbReference>
<dbReference type="OMA" id="GNHAYSA"/>
<gene>
    <name evidence="4" type="ORF">SCHCODRAFT_238270</name>
</gene>
<dbReference type="SUPFAM" id="SSF51735">
    <property type="entry name" value="NAD(P)-binding Rossmann-fold domains"/>
    <property type="match status" value="1"/>
</dbReference>
<dbReference type="Pfam" id="PF00106">
    <property type="entry name" value="adh_short"/>
    <property type="match status" value="1"/>
</dbReference>
<protein>
    <recommendedName>
        <fullName evidence="6">NAD(P)-binding protein</fullName>
    </recommendedName>
</protein>
<keyword evidence="5" id="KW-1185">Reference proteome</keyword>
<dbReference type="EMBL" id="GL377314">
    <property type="protein sequence ID" value="EFI91981.1"/>
    <property type="molecule type" value="Genomic_DNA"/>
</dbReference>
<comment type="similarity">
    <text evidence="1 3">Belongs to the short-chain dehydrogenases/reductases (SDR) family.</text>
</comment>
<dbReference type="InParanoid" id="D8QJF1"/>
<evidence type="ECO:0000256" key="1">
    <source>
        <dbReference type="ARBA" id="ARBA00006484"/>
    </source>
</evidence>
<dbReference type="GO" id="GO:0006633">
    <property type="term" value="P:fatty acid biosynthetic process"/>
    <property type="evidence" value="ECO:0007669"/>
    <property type="project" value="TreeGrafter"/>
</dbReference>
<dbReference type="PANTHER" id="PTHR42760">
    <property type="entry name" value="SHORT-CHAIN DEHYDROGENASES/REDUCTASES FAMILY MEMBER"/>
    <property type="match status" value="1"/>
</dbReference>
<evidence type="ECO:0000313" key="5">
    <source>
        <dbReference type="Proteomes" id="UP000007431"/>
    </source>
</evidence>
<dbReference type="InterPro" id="IPR036291">
    <property type="entry name" value="NAD(P)-bd_dom_sf"/>
</dbReference>
<dbReference type="FunFam" id="3.40.50.720:FF:000084">
    <property type="entry name" value="Short-chain dehydrogenase reductase"/>
    <property type="match status" value="1"/>
</dbReference>
<dbReference type="Proteomes" id="UP000007431">
    <property type="component" value="Unassembled WGS sequence"/>
</dbReference>
<accession>D8QJF1</accession>
<sequence length="275" mass="28934">MSHTLTPRVAIVTGAAQGLGKAIALRLAKDGLAIGLNDIPSKKDALDEVAKEIVQANGRAVVHVGDISKQEVVQDLIDSVVRTLGGLHVMVANAGMARPAPFLEESLETFNQVMSVNTTGLFLCYQLAGRKMIELGSKDGRIIGASSIGGKQPLRGLTSYTASKFAVRGLTQSAALALGPYGITVNSYAPGLIDTPLGKRDVLSKRATRSLSFTAFTPHLEDHTDLAFDKYSAVAPLRRVGQADEVAALVSFLASKESGYMTGQTLSIDGGAHMD</sequence>
<evidence type="ECO:0000256" key="3">
    <source>
        <dbReference type="RuleBase" id="RU000363"/>
    </source>
</evidence>
<dbReference type="PROSITE" id="PS00061">
    <property type="entry name" value="ADH_SHORT"/>
    <property type="match status" value="1"/>
</dbReference>
<proteinExistence type="inferred from homology"/>
<dbReference type="eggNOG" id="KOG0725">
    <property type="taxonomic scope" value="Eukaryota"/>
</dbReference>
<name>D8QJF1_SCHCM</name>
<dbReference type="VEuPathDB" id="FungiDB:SCHCODRAFT_02641508"/>
<dbReference type="Gene3D" id="3.40.50.720">
    <property type="entry name" value="NAD(P)-binding Rossmann-like Domain"/>
    <property type="match status" value="1"/>
</dbReference>